<feature type="compositionally biased region" description="Basic and acidic residues" evidence="7">
    <location>
        <begin position="172"/>
        <end position="188"/>
    </location>
</feature>
<dbReference type="Gene3D" id="1.20.120.330">
    <property type="entry name" value="Nucleotidyltransferases domain 2"/>
    <property type="match status" value="1"/>
</dbReference>
<feature type="compositionally biased region" description="Low complexity" evidence="7">
    <location>
        <begin position="17"/>
        <end position="33"/>
    </location>
</feature>
<feature type="region of interest" description="Disordered" evidence="7">
    <location>
        <begin position="1"/>
        <end position="49"/>
    </location>
</feature>
<feature type="region of interest" description="Disordered" evidence="7">
    <location>
        <begin position="167"/>
        <end position="200"/>
    </location>
</feature>
<dbReference type="EMBL" id="CAUYUJ010016510">
    <property type="protein sequence ID" value="CAK0866125.1"/>
    <property type="molecule type" value="Genomic_DNA"/>
</dbReference>
<organism evidence="9 10">
    <name type="scientific">Prorocentrum cordatum</name>
    <dbReference type="NCBI Taxonomy" id="2364126"/>
    <lineage>
        <taxon>Eukaryota</taxon>
        <taxon>Sar</taxon>
        <taxon>Alveolata</taxon>
        <taxon>Dinophyceae</taxon>
        <taxon>Prorocentrales</taxon>
        <taxon>Prorocentraceae</taxon>
        <taxon>Prorocentrum</taxon>
    </lineage>
</organism>
<feature type="compositionally biased region" description="Basic and acidic residues" evidence="7">
    <location>
        <begin position="34"/>
        <end position="43"/>
    </location>
</feature>
<feature type="compositionally biased region" description="Low complexity" evidence="7">
    <location>
        <begin position="115"/>
        <end position="129"/>
    </location>
</feature>
<evidence type="ECO:0000256" key="6">
    <source>
        <dbReference type="ARBA" id="ARBA00023242"/>
    </source>
</evidence>
<evidence type="ECO:0000256" key="2">
    <source>
        <dbReference type="ARBA" id="ARBA00004186"/>
    </source>
</evidence>
<feature type="compositionally biased region" description="Acidic residues" evidence="7">
    <location>
        <begin position="578"/>
        <end position="588"/>
    </location>
</feature>
<accession>A0ABN9V2L8</accession>
<feature type="region of interest" description="Disordered" evidence="7">
    <location>
        <begin position="97"/>
        <end position="133"/>
    </location>
</feature>
<evidence type="ECO:0000256" key="3">
    <source>
        <dbReference type="ARBA" id="ARBA00010042"/>
    </source>
</evidence>
<evidence type="ECO:0000313" key="9">
    <source>
        <dbReference type="EMBL" id="CAK0866125.1"/>
    </source>
</evidence>
<dbReference type="Pfam" id="PF03941">
    <property type="entry name" value="INCENP_ARK-bind"/>
    <property type="match status" value="1"/>
</dbReference>
<dbReference type="Proteomes" id="UP001189429">
    <property type="component" value="Unassembled WGS sequence"/>
</dbReference>
<comment type="subcellular location">
    <subcellularLocation>
        <location evidence="2">Cytoplasm</location>
        <location evidence="2">Cytoskeleton</location>
        <location evidence="2">Spindle</location>
    </subcellularLocation>
    <subcellularLocation>
        <location evidence="1">Nucleus</location>
    </subcellularLocation>
</comment>
<evidence type="ECO:0000259" key="8">
    <source>
        <dbReference type="Pfam" id="PF03941"/>
    </source>
</evidence>
<keyword evidence="5" id="KW-0206">Cytoskeleton</keyword>
<evidence type="ECO:0000313" key="10">
    <source>
        <dbReference type="Proteomes" id="UP001189429"/>
    </source>
</evidence>
<gene>
    <name evidence="9" type="ORF">PCOR1329_LOCUS53415</name>
</gene>
<evidence type="ECO:0000256" key="4">
    <source>
        <dbReference type="ARBA" id="ARBA00022490"/>
    </source>
</evidence>
<dbReference type="InterPro" id="IPR029063">
    <property type="entry name" value="SAM-dependent_MTases_sf"/>
</dbReference>
<dbReference type="SUPFAM" id="SSF53335">
    <property type="entry name" value="S-adenosyl-L-methionine-dependent methyltransferases"/>
    <property type="match status" value="1"/>
</dbReference>
<feature type="compositionally biased region" description="Low complexity" evidence="7">
    <location>
        <begin position="532"/>
        <end position="541"/>
    </location>
</feature>
<feature type="domain" description="Inner centromere protein ARK-binding" evidence="8">
    <location>
        <begin position="582"/>
        <end position="638"/>
    </location>
</feature>
<protein>
    <recommendedName>
        <fullName evidence="8">Inner centromere protein ARK-binding domain-containing protein</fullName>
    </recommendedName>
</protein>
<keyword evidence="4" id="KW-0963">Cytoplasm</keyword>
<dbReference type="Gene3D" id="3.40.50.150">
    <property type="entry name" value="Vaccinia Virus protein VP39"/>
    <property type="match status" value="1"/>
</dbReference>
<dbReference type="InterPro" id="IPR005635">
    <property type="entry name" value="Inner_centromere_prot_ARK-bd"/>
</dbReference>
<proteinExistence type="inferred from homology"/>
<keyword evidence="6" id="KW-0539">Nucleus</keyword>
<feature type="region of interest" description="Disordered" evidence="7">
    <location>
        <begin position="532"/>
        <end position="598"/>
    </location>
</feature>
<feature type="region of interest" description="Disordered" evidence="7">
    <location>
        <begin position="694"/>
        <end position="718"/>
    </location>
</feature>
<feature type="region of interest" description="Disordered" evidence="7">
    <location>
        <begin position="267"/>
        <end position="295"/>
    </location>
</feature>
<evidence type="ECO:0000256" key="1">
    <source>
        <dbReference type="ARBA" id="ARBA00004123"/>
    </source>
</evidence>
<evidence type="ECO:0000256" key="7">
    <source>
        <dbReference type="SAM" id="MobiDB-lite"/>
    </source>
</evidence>
<keyword evidence="10" id="KW-1185">Reference proteome</keyword>
<reference evidence="9" key="1">
    <citation type="submission" date="2023-10" db="EMBL/GenBank/DDBJ databases">
        <authorList>
            <person name="Chen Y."/>
            <person name="Shah S."/>
            <person name="Dougan E. K."/>
            <person name="Thang M."/>
            <person name="Chan C."/>
        </authorList>
    </citation>
    <scope>NUCLEOTIDE SEQUENCE [LARGE SCALE GENOMIC DNA]</scope>
</reference>
<comment type="similarity">
    <text evidence="3">Belongs to the INCENP family.</text>
</comment>
<comment type="caution">
    <text evidence="9">The sequence shown here is derived from an EMBL/GenBank/DDBJ whole genome shotgun (WGS) entry which is preliminary data.</text>
</comment>
<sequence length="718" mass="75980">MAPKKRPAAAEDEGSAKGEAAAAAAGEGAAAQDAKQDPSKEARSAAQAVARQQRVVGKLMAEKDALMAKLKANKDATKKAEQELECLREAARKRAAAAGRVRSAKQKAQREKQAARAATKQARAHAALKASKKRLDGMRGALSAARGKAEAATDAYKRATQAFEQAKKRCKELRESGEHVPEEGEKDLSAPGAWKPPGLQAAKARDAAKVVLVRMKAAWEKAQAVFDAKEARQKAIKEKMQAVKTSQLVTEDGAPAKVAKRLGLLEGSGGVHRKDPSPNAAHGAQGNGPGGSAELPVSVRVGRAADWAASGQLGETDLLVLDHRGARYHEDLAAMEPRLAPGARVLADNVLSPGAPLFLPYVQGRYDVAIYEVDEFLRPGRTDWMVLCRSRGREALLRDPWPAPPELHQWSAEIDEVCFQSCSIGATSEGRRGHVGAPAWLELQRGLEPENSIPKATAAPQRAPAAAAPGVTPVGLLAAVWAAAAVGAVLRAAKPQQTLAGSGGALAPPPAELCAAGVEAARQAARRALLPGAGAGAPAAPKGEKRKAPEQPETSEASRWARVKSLAPPVGPKRVEDNYDISDTEEDLNGNRVEPDRTGKHVPSWSTNYLQAVQAQASLDPDSIFGTRVPQCDLEAIFPDRFYRMGFNPVKKRRRGSSGAWAPDALGRQEIKTYAARMGHTRRFSTVAGAFAQRIRGRPPKGAPASCDAARADRKGGA</sequence>
<evidence type="ECO:0000256" key="5">
    <source>
        <dbReference type="ARBA" id="ARBA00023212"/>
    </source>
</evidence>
<name>A0ABN9V2L8_9DINO</name>